<dbReference type="InterPro" id="IPR008792">
    <property type="entry name" value="PQQD"/>
</dbReference>
<dbReference type="EMBL" id="QROV01000011">
    <property type="protein sequence ID" value="RHL59222.1"/>
    <property type="molecule type" value="Genomic_DNA"/>
</dbReference>
<evidence type="ECO:0000313" key="2">
    <source>
        <dbReference type="Proteomes" id="UP000283616"/>
    </source>
</evidence>
<gene>
    <name evidence="1" type="ORF">DW011_11585</name>
</gene>
<organism evidence="1 2">
    <name type="scientific">Bacteroides thetaiotaomicron</name>
    <dbReference type="NCBI Taxonomy" id="818"/>
    <lineage>
        <taxon>Bacteria</taxon>
        <taxon>Pseudomonadati</taxon>
        <taxon>Bacteroidota</taxon>
        <taxon>Bacteroidia</taxon>
        <taxon>Bacteroidales</taxon>
        <taxon>Bacteroidaceae</taxon>
        <taxon>Bacteroides</taxon>
    </lineage>
</organism>
<protein>
    <submittedName>
        <fullName evidence="1">PqqD family protein</fullName>
    </submittedName>
</protein>
<dbReference type="Proteomes" id="UP000283616">
    <property type="component" value="Unassembled WGS sequence"/>
</dbReference>
<dbReference type="Gene3D" id="1.10.10.1150">
    <property type="entry name" value="Coenzyme PQQ synthesis protein D (PqqD)"/>
    <property type="match status" value="1"/>
</dbReference>
<dbReference type="RefSeq" id="WP_081363756.1">
    <property type="nucleotide sequence ID" value="NZ_FOAL01000017.1"/>
</dbReference>
<dbReference type="Pfam" id="PF05402">
    <property type="entry name" value="PqqD"/>
    <property type="match status" value="1"/>
</dbReference>
<evidence type="ECO:0000313" key="1">
    <source>
        <dbReference type="EMBL" id="RHL59222.1"/>
    </source>
</evidence>
<sequence length="94" mass="10661">MTKTRLMKLQPNLQLRKIGNKYMIVSTASGNVNMTDVFTLNETAARLWQLMEGKDITPKELAVLLCNEYEVGEEDALKDVEKQLCEWKQSGLVG</sequence>
<dbReference type="InterPro" id="IPR041881">
    <property type="entry name" value="PqqD_sf"/>
</dbReference>
<name>A0A1H7WIN7_BACT4</name>
<comment type="caution">
    <text evidence="1">The sequence shown here is derived from an EMBL/GenBank/DDBJ whole genome shotgun (WGS) entry which is preliminary data.</text>
</comment>
<accession>A0A1H7WIN7</accession>
<dbReference type="AlphaFoldDB" id="A0A1H7WIN7"/>
<reference evidence="1 2" key="1">
    <citation type="submission" date="2018-08" db="EMBL/GenBank/DDBJ databases">
        <title>A genome reference for cultivated species of the human gut microbiota.</title>
        <authorList>
            <person name="Zou Y."/>
            <person name="Xue W."/>
            <person name="Luo G."/>
        </authorList>
    </citation>
    <scope>NUCLEOTIDE SEQUENCE [LARGE SCALE GENOMIC DNA]</scope>
    <source>
        <strain evidence="1 2">AF37-12</strain>
    </source>
</reference>
<proteinExistence type="predicted"/>